<dbReference type="PROSITE" id="PS50110">
    <property type="entry name" value="RESPONSE_REGULATORY"/>
    <property type="match status" value="1"/>
</dbReference>
<evidence type="ECO:0000256" key="5">
    <source>
        <dbReference type="ARBA" id="ARBA00023163"/>
    </source>
</evidence>
<dbReference type="GO" id="GO:0000976">
    <property type="term" value="F:transcription cis-regulatory region binding"/>
    <property type="evidence" value="ECO:0007669"/>
    <property type="project" value="TreeGrafter"/>
</dbReference>
<feature type="domain" description="Response regulatory" evidence="8">
    <location>
        <begin position="3"/>
        <end position="116"/>
    </location>
</feature>
<keyword evidence="3" id="KW-0805">Transcription regulation</keyword>
<dbReference type="PANTHER" id="PTHR48111">
    <property type="entry name" value="REGULATOR OF RPOS"/>
    <property type="match status" value="1"/>
</dbReference>
<dbReference type="SMART" id="SM00862">
    <property type="entry name" value="Trans_reg_C"/>
    <property type="match status" value="1"/>
</dbReference>
<dbReference type="InterPro" id="IPR001789">
    <property type="entry name" value="Sig_transdc_resp-reg_receiver"/>
</dbReference>
<dbReference type="InterPro" id="IPR011006">
    <property type="entry name" value="CheY-like_superfamily"/>
</dbReference>
<dbReference type="InterPro" id="IPR036388">
    <property type="entry name" value="WH-like_DNA-bd_sf"/>
</dbReference>
<dbReference type="SMART" id="SM00448">
    <property type="entry name" value="REC"/>
    <property type="match status" value="1"/>
</dbReference>
<feature type="DNA-binding region" description="OmpR/PhoB-type" evidence="7">
    <location>
        <begin position="126"/>
        <end position="223"/>
    </location>
</feature>
<evidence type="ECO:0000256" key="2">
    <source>
        <dbReference type="ARBA" id="ARBA00023012"/>
    </source>
</evidence>
<feature type="modified residue" description="4-aspartylphosphate" evidence="6">
    <location>
        <position position="52"/>
    </location>
</feature>
<name>A0A1H6V741_9LACT</name>
<evidence type="ECO:0000256" key="6">
    <source>
        <dbReference type="PROSITE-ProRule" id="PRU00169"/>
    </source>
</evidence>
<keyword evidence="2" id="KW-0902">Two-component regulatory system</keyword>
<dbReference type="Pfam" id="PF00486">
    <property type="entry name" value="Trans_reg_C"/>
    <property type="match status" value="1"/>
</dbReference>
<dbReference type="Gene3D" id="1.10.10.10">
    <property type="entry name" value="Winged helix-like DNA-binding domain superfamily/Winged helix DNA-binding domain"/>
    <property type="match status" value="1"/>
</dbReference>
<evidence type="ECO:0000259" key="8">
    <source>
        <dbReference type="PROSITE" id="PS50110"/>
    </source>
</evidence>
<evidence type="ECO:0000256" key="7">
    <source>
        <dbReference type="PROSITE-ProRule" id="PRU01091"/>
    </source>
</evidence>
<dbReference type="GO" id="GO:0000156">
    <property type="term" value="F:phosphorelay response regulator activity"/>
    <property type="evidence" value="ECO:0007669"/>
    <property type="project" value="TreeGrafter"/>
</dbReference>
<dbReference type="EMBL" id="FNYW01000047">
    <property type="protein sequence ID" value="SEJ00449.1"/>
    <property type="molecule type" value="Genomic_DNA"/>
</dbReference>
<dbReference type="Gene3D" id="3.40.50.2300">
    <property type="match status" value="1"/>
</dbReference>
<dbReference type="InterPro" id="IPR039420">
    <property type="entry name" value="WalR-like"/>
</dbReference>
<dbReference type="Proteomes" id="UP000198564">
    <property type="component" value="Unassembled WGS sequence"/>
</dbReference>
<dbReference type="SUPFAM" id="SSF46894">
    <property type="entry name" value="C-terminal effector domain of the bipartite response regulators"/>
    <property type="match status" value="1"/>
</dbReference>
<dbReference type="CDD" id="cd00383">
    <property type="entry name" value="trans_reg_C"/>
    <property type="match status" value="1"/>
</dbReference>
<keyword evidence="4 7" id="KW-0238">DNA-binding</keyword>
<sequence>MEKIIIIEDEQIIREELTNLLKKYSYRIAAPENFDNIVAFILNEQADLLLLDVNLPNYDGYYICKEVRKKSDIPIIMVTSRDTDSDELMSMNLGADDFVSKPYHSQILLARISSLLKRSGSTPAQSNILTCDGIQLNLANARLKYDTHEIDLTKNEMKILAYLIENRGQIISRSALMEYLWNSDYFVEDSVLSVNVTRIRKKLEEIGIKDLIKTKRGLGYIIQ</sequence>
<keyword evidence="11" id="KW-1185">Reference proteome</keyword>
<dbReference type="STRING" id="1130080.SAMN04488113_1475"/>
<evidence type="ECO:0000259" key="9">
    <source>
        <dbReference type="PROSITE" id="PS51755"/>
    </source>
</evidence>
<evidence type="ECO:0000256" key="3">
    <source>
        <dbReference type="ARBA" id="ARBA00023015"/>
    </source>
</evidence>
<dbReference type="InterPro" id="IPR001867">
    <property type="entry name" value="OmpR/PhoB-type_DNA-bd"/>
</dbReference>
<dbReference type="RefSeq" id="WP_091636428.1">
    <property type="nucleotide sequence ID" value="NZ_FNYW01000047.1"/>
</dbReference>
<keyword evidence="1 6" id="KW-0597">Phosphoprotein</keyword>
<evidence type="ECO:0000313" key="10">
    <source>
        <dbReference type="EMBL" id="SEJ00449.1"/>
    </source>
</evidence>
<dbReference type="OrthoDB" id="9790442at2"/>
<dbReference type="GO" id="GO:0032993">
    <property type="term" value="C:protein-DNA complex"/>
    <property type="evidence" value="ECO:0007669"/>
    <property type="project" value="TreeGrafter"/>
</dbReference>
<accession>A0A1H6V741</accession>
<gene>
    <name evidence="10" type="ORF">SAMN04488113_1475</name>
</gene>
<dbReference type="PROSITE" id="PS51755">
    <property type="entry name" value="OMPR_PHOB"/>
    <property type="match status" value="1"/>
</dbReference>
<dbReference type="Pfam" id="PF00072">
    <property type="entry name" value="Response_reg"/>
    <property type="match status" value="1"/>
</dbReference>
<dbReference type="SUPFAM" id="SSF52172">
    <property type="entry name" value="CheY-like"/>
    <property type="match status" value="1"/>
</dbReference>
<evidence type="ECO:0000256" key="1">
    <source>
        <dbReference type="ARBA" id="ARBA00022553"/>
    </source>
</evidence>
<keyword evidence="5" id="KW-0804">Transcription</keyword>
<evidence type="ECO:0000313" key="11">
    <source>
        <dbReference type="Proteomes" id="UP000198564"/>
    </source>
</evidence>
<protein>
    <submittedName>
        <fullName evidence="10">DNA-binding response regulator, OmpR family, contains REC and winged-helix (WHTH) domain</fullName>
    </submittedName>
</protein>
<dbReference type="GO" id="GO:0005829">
    <property type="term" value="C:cytosol"/>
    <property type="evidence" value="ECO:0007669"/>
    <property type="project" value="TreeGrafter"/>
</dbReference>
<dbReference type="AlphaFoldDB" id="A0A1H6V741"/>
<evidence type="ECO:0000256" key="4">
    <source>
        <dbReference type="ARBA" id="ARBA00023125"/>
    </source>
</evidence>
<dbReference type="InterPro" id="IPR016032">
    <property type="entry name" value="Sig_transdc_resp-reg_C-effctor"/>
</dbReference>
<organism evidence="10 11">
    <name type="scientific">Alkalibacterium gilvum</name>
    <dbReference type="NCBI Taxonomy" id="1130080"/>
    <lineage>
        <taxon>Bacteria</taxon>
        <taxon>Bacillati</taxon>
        <taxon>Bacillota</taxon>
        <taxon>Bacilli</taxon>
        <taxon>Lactobacillales</taxon>
        <taxon>Carnobacteriaceae</taxon>
        <taxon>Alkalibacterium</taxon>
    </lineage>
</organism>
<dbReference type="GO" id="GO:0006355">
    <property type="term" value="P:regulation of DNA-templated transcription"/>
    <property type="evidence" value="ECO:0007669"/>
    <property type="project" value="InterPro"/>
</dbReference>
<reference evidence="11" key="1">
    <citation type="submission" date="2016-10" db="EMBL/GenBank/DDBJ databases">
        <authorList>
            <person name="Varghese N."/>
            <person name="Submissions S."/>
        </authorList>
    </citation>
    <scope>NUCLEOTIDE SEQUENCE [LARGE SCALE GENOMIC DNA]</scope>
    <source>
        <strain evidence="11">DSM 25751</strain>
    </source>
</reference>
<dbReference type="PANTHER" id="PTHR48111:SF43">
    <property type="entry name" value="STAGE 0 SPORULATION PROTEIN A HOMOLOG"/>
    <property type="match status" value="1"/>
</dbReference>
<feature type="domain" description="OmpR/PhoB-type" evidence="9">
    <location>
        <begin position="126"/>
        <end position="223"/>
    </location>
</feature>
<proteinExistence type="predicted"/>